<dbReference type="Proteomes" id="UP000219338">
    <property type="component" value="Unassembled WGS sequence"/>
</dbReference>
<dbReference type="OrthoDB" id="2984233at2759"/>
<dbReference type="EMBL" id="FUEG01000008">
    <property type="protein sequence ID" value="SJL07996.1"/>
    <property type="molecule type" value="Genomic_DNA"/>
</dbReference>
<evidence type="ECO:0008006" key="3">
    <source>
        <dbReference type="Google" id="ProtNLM"/>
    </source>
</evidence>
<protein>
    <recommendedName>
        <fullName evidence="3">F-box domain-containing protein</fullName>
    </recommendedName>
</protein>
<accession>A0A284RGW9</accession>
<evidence type="ECO:0000313" key="2">
    <source>
        <dbReference type="Proteomes" id="UP000219338"/>
    </source>
</evidence>
<sequence length="523" mass="59031">MAPPSKKTKTSSLSTTGINISRFNELIQSNDAPLDEELKVLRQITADAQCITSPMRRVPIEIKKLIFNACMETPQNSSDFECLNTREPPWVLTQVCGDWRTIAENAHELWSHITLDFDKERGLTDDQRVPHNLFLLDVRIVRAQHINQMTGNVHNLFVTIKSSHDVSSNPLFQTILQTAAYWKSLVVSLPMSSFSAWSASRPPFPRLERLKTDLDGHDGIIRLWPQITDVFEVAPKLIEVTNRGFKLTFHSDTAIPSWYSTLSTYKCSFSYKAVDELRHLPNLQTLSLACYSHIDVAPVTLPCVSYLQLTTAPKGEVADFITTYKQLRLPGLTRVELMFPLFEVVFLQGSTGLPSIPISSISLPPISNTVTHLEIAEYKGRSTEGNQLLLDFLCCFPNLSSLSLRDHSPVAFIRLFKGLTVTPQAASSLLPNLETVKVASYRSPDKDVLVDFVQSRRQNMDGVVQLKELEMCCNLVFSETESDLSTRWNALSSENGFTVRISGTCQYRNFGFDFWRRKETITV</sequence>
<gene>
    <name evidence="1" type="ORF">ARMOST_11355</name>
</gene>
<reference evidence="2" key="1">
    <citation type="journal article" date="2017" name="Nat. Ecol. Evol.">
        <title>Genome expansion and lineage-specific genetic innovations in the forest pathogenic fungi Armillaria.</title>
        <authorList>
            <person name="Sipos G."/>
            <person name="Prasanna A.N."/>
            <person name="Walter M.C."/>
            <person name="O'Connor E."/>
            <person name="Balint B."/>
            <person name="Krizsan K."/>
            <person name="Kiss B."/>
            <person name="Hess J."/>
            <person name="Varga T."/>
            <person name="Slot J."/>
            <person name="Riley R."/>
            <person name="Boka B."/>
            <person name="Rigling D."/>
            <person name="Barry K."/>
            <person name="Lee J."/>
            <person name="Mihaltcheva S."/>
            <person name="LaButti K."/>
            <person name="Lipzen A."/>
            <person name="Waldron R."/>
            <person name="Moloney N.M."/>
            <person name="Sperisen C."/>
            <person name="Kredics L."/>
            <person name="Vagvoelgyi C."/>
            <person name="Patrignani A."/>
            <person name="Fitzpatrick D."/>
            <person name="Nagy I."/>
            <person name="Doyle S."/>
            <person name="Anderson J.B."/>
            <person name="Grigoriev I.V."/>
            <person name="Gueldener U."/>
            <person name="Muensterkoetter M."/>
            <person name="Nagy L.G."/>
        </authorList>
    </citation>
    <scope>NUCLEOTIDE SEQUENCE [LARGE SCALE GENOMIC DNA]</scope>
    <source>
        <strain evidence="2">C18/9</strain>
    </source>
</reference>
<keyword evidence="2" id="KW-1185">Reference proteome</keyword>
<dbReference type="AlphaFoldDB" id="A0A284RGW9"/>
<name>A0A284RGW9_ARMOS</name>
<dbReference type="SUPFAM" id="SSF52047">
    <property type="entry name" value="RNI-like"/>
    <property type="match status" value="1"/>
</dbReference>
<evidence type="ECO:0000313" key="1">
    <source>
        <dbReference type="EMBL" id="SJL07996.1"/>
    </source>
</evidence>
<proteinExistence type="predicted"/>
<organism evidence="1 2">
    <name type="scientific">Armillaria ostoyae</name>
    <name type="common">Armillaria root rot fungus</name>
    <dbReference type="NCBI Taxonomy" id="47428"/>
    <lineage>
        <taxon>Eukaryota</taxon>
        <taxon>Fungi</taxon>
        <taxon>Dikarya</taxon>
        <taxon>Basidiomycota</taxon>
        <taxon>Agaricomycotina</taxon>
        <taxon>Agaricomycetes</taxon>
        <taxon>Agaricomycetidae</taxon>
        <taxon>Agaricales</taxon>
        <taxon>Marasmiineae</taxon>
        <taxon>Physalacriaceae</taxon>
        <taxon>Armillaria</taxon>
    </lineage>
</organism>